<feature type="domain" description="CBS" evidence="3">
    <location>
        <begin position="361"/>
        <end position="416"/>
    </location>
</feature>
<feature type="transmembrane region" description="Helical" evidence="2">
    <location>
        <begin position="129"/>
        <end position="152"/>
    </location>
</feature>
<dbReference type="InterPro" id="IPR007065">
    <property type="entry name" value="HPP"/>
</dbReference>
<dbReference type="InterPro" id="IPR046342">
    <property type="entry name" value="CBS_dom_sf"/>
</dbReference>
<evidence type="ECO:0000313" key="4">
    <source>
        <dbReference type="EMBL" id="TJZ90607.1"/>
    </source>
</evidence>
<name>A0A4U0R6S3_9RHOB</name>
<evidence type="ECO:0000256" key="2">
    <source>
        <dbReference type="SAM" id="Phobius"/>
    </source>
</evidence>
<feature type="domain" description="CBS" evidence="3">
    <location>
        <begin position="300"/>
        <end position="357"/>
    </location>
</feature>
<evidence type="ECO:0000313" key="5">
    <source>
        <dbReference type="Proteomes" id="UP000309747"/>
    </source>
</evidence>
<gene>
    <name evidence="4" type="ORF">FA743_14525</name>
</gene>
<organism evidence="4 5">
    <name type="scientific">Paracoccus gahaiensis</name>
    <dbReference type="NCBI Taxonomy" id="1706839"/>
    <lineage>
        <taxon>Bacteria</taxon>
        <taxon>Pseudomonadati</taxon>
        <taxon>Pseudomonadota</taxon>
        <taxon>Alphaproteobacteria</taxon>
        <taxon>Rhodobacterales</taxon>
        <taxon>Paracoccaceae</taxon>
        <taxon>Paracoccus</taxon>
    </lineage>
</organism>
<dbReference type="PROSITE" id="PS51371">
    <property type="entry name" value="CBS"/>
    <property type="match status" value="2"/>
</dbReference>
<comment type="caution">
    <text evidence="4">The sequence shown here is derived from an EMBL/GenBank/DDBJ whole genome shotgun (WGS) entry which is preliminary data.</text>
</comment>
<dbReference type="InterPro" id="IPR058581">
    <property type="entry name" value="TM_HPP"/>
</dbReference>
<dbReference type="EMBL" id="SUNI01000015">
    <property type="protein sequence ID" value="TJZ90607.1"/>
    <property type="molecule type" value="Genomic_DNA"/>
</dbReference>
<sequence length="416" mass="43296">MSAVRRGTDAKCFPASVRSSGPSLGFRFLRPLPSICSCLGHIDCQSCNWTGSITVPPSLISALRALGPSVASVPLTEAVRAGIGAVVGLVFAGLFVLSPAIDSQLGLYLIAPFGASSVLLFAVPNSPLAQPWAAIVGNTVAALIGVAVCLHIADPALRIALAVGLAITATILCRALHPPAGAVAMTAAMSPEAIADLGYRFALTPVAAGTLLLVLVATLYARLTGRHYPMRQVDDRNANHTVDSSPSTRAGLSAAQLNTLLERYRQNFNLGAGDLARLVGAAELQAAAQQVGPVTAGSIMSRDLVTVEPDKSVQDVAALFRRHRFTSIPVTSKGQRYLGMIFQIHLITADTVPIGPARVLMETSVPVAFMDTPLGTLLALMADGEVDAVPVLTGQQLVGVVTRTDLISAFARHSMS</sequence>
<dbReference type="InterPro" id="IPR000644">
    <property type="entry name" value="CBS_dom"/>
</dbReference>
<dbReference type="OrthoDB" id="9811720at2"/>
<dbReference type="PANTHER" id="PTHR33741:SF5">
    <property type="entry name" value="TRANSMEMBRANE PROTEIN DDB_G0269096-RELATED"/>
    <property type="match status" value="1"/>
</dbReference>
<dbReference type="Pfam" id="PF04982">
    <property type="entry name" value="TM_HPP"/>
    <property type="match status" value="1"/>
</dbReference>
<keyword evidence="2" id="KW-0472">Membrane</keyword>
<keyword evidence="2" id="KW-1133">Transmembrane helix</keyword>
<feature type="transmembrane region" description="Helical" evidence="2">
    <location>
        <begin position="105"/>
        <end position="123"/>
    </location>
</feature>
<keyword evidence="1" id="KW-0129">CBS domain</keyword>
<dbReference type="Pfam" id="PF00571">
    <property type="entry name" value="CBS"/>
    <property type="match status" value="2"/>
</dbReference>
<evidence type="ECO:0000259" key="3">
    <source>
        <dbReference type="PROSITE" id="PS51371"/>
    </source>
</evidence>
<dbReference type="PANTHER" id="PTHR33741">
    <property type="entry name" value="TRANSMEMBRANE PROTEIN DDB_G0269096-RELATED"/>
    <property type="match status" value="1"/>
</dbReference>
<protein>
    <submittedName>
        <fullName evidence="4">CBS domain-containing protein</fullName>
    </submittedName>
</protein>
<feature type="transmembrane region" description="Helical" evidence="2">
    <location>
        <begin position="159"/>
        <end position="177"/>
    </location>
</feature>
<proteinExistence type="predicted"/>
<dbReference type="Gene3D" id="3.10.580.10">
    <property type="entry name" value="CBS-domain"/>
    <property type="match status" value="2"/>
</dbReference>
<keyword evidence="5" id="KW-1185">Reference proteome</keyword>
<dbReference type="SUPFAM" id="SSF54631">
    <property type="entry name" value="CBS-domain pair"/>
    <property type="match status" value="1"/>
</dbReference>
<evidence type="ECO:0000256" key="1">
    <source>
        <dbReference type="PROSITE-ProRule" id="PRU00703"/>
    </source>
</evidence>
<feature type="transmembrane region" description="Helical" evidence="2">
    <location>
        <begin position="197"/>
        <end position="221"/>
    </location>
</feature>
<reference evidence="4 5" key="1">
    <citation type="submission" date="2019-04" db="EMBL/GenBank/DDBJ databases">
        <authorList>
            <person name="Li J."/>
        </authorList>
    </citation>
    <scope>NUCLEOTIDE SEQUENCE [LARGE SCALE GENOMIC DNA]</scope>
    <source>
        <strain evidence="4 5">KCTC 42687</strain>
    </source>
</reference>
<dbReference type="AlphaFoldDB" id="A0A4U0R6S3"/>
<keyword evidence="2" id="KW-0812">Transmembrane</keyword>
<dbReference type="SMART" id="SM00116">
    <property type="entry name" value="CBS"/>
    <property type="match status" value="2"/>
</dbReference>
<feature type="transmembrane region" description="Helical" evidence="2">
    <location>
        <begin position="78"/>
        <end position="98"/>
    </location>
</feature>
<accession>A0A4U0R6S3</accession>
<dbReference type="Proteomes" id="UP000309747">
    <property type="component" value="Unassembled WGS sequence"/>
</dbReference>